<dbReference type="Pfam" id="PF00078">
    <property type="entry name" value="RVT_1"/>
    <property type="match status" value="1"/>
</dbReference>
<comment type="caution">
    <text evidence="5">The sequence shown here is derived from an EMBL/GenBank/DDBJ whole genome shotgun (WGS) entry which is preliminary data.</text>
</comment>
<dbReference type="GO" id="GO:0003964">
    <property type="term" value="F:RNA-directed DNA polymerase activity"/>
    <property type="evidence" value="ECO:0007669"/>
    <property type="project" value="UniProtKB-KW"/>
</dbReference>
<dbReference type="AlphaFoldDB" id="A0A6S7KJM1"/>
<keyword evidence="5" id="KW-0808">Transferase</keyword>
<dbReference type="CDD" id="cd01650">
    <property type="entry name" value="RT_nLTR_like"/>
    <property type="match status" value="1"/>
</dbReference>
<keyword evidence="5" id="KW-0548">Nucleotidyltransferase</keyword>
<reference evidence="5" key="1">
    <citation type="submission" date="2020-04" db="EMBL/GenBank/DDBJ databases">
        <authorList>
            <person name="Alioto T."/>
            <person name="Alioto T."/>
            <person name="Gomez Garrido J."/>
        </authorList>
    </citation>
    <scope>NUCLEOTIDE SEQUENCE</scope>
    <source>
        <strain evidence="5">A484AB</strain>
    </source>
</reference>
<dbReference type="InterPro" id="IPR038398">
    <property type="entry name" value="NCD2_sf"/>
</dbReference>
<dbReference type="InterPro" id="IPR006989">
    <property type="entry name" value="NAB_co-repressor_dom"/>
</dbReference>
<feature type="coiled-coil region" evidence="1">
    <location>
        <begin position="511"/>
        <end position="538"/>
    </location>
</feature>
<keyword evidence="1" id="KW-0175">Coiled coil</keyword>
<dbReference type="InterPro" id="IPR000477">
    <property type="entry name" value="RT_dom"/>
</dbReference>
<dbReference type="PANTHER" id="PTHR47510:SF3">
    <property type="entry name" value="ENDO_EXONUCLEASE_PHOSPHATASE DOMAIN-CONTAINING PROTEIN"/>
    <property type="match status" value="1"/>
</dbReference>
<evidence type="ECO:0000256" key="2">
    <source>
        <dbReference type="SAM" id="MobiDB-lite"/>
    </source>
</evidence>
<dbReference type="InterPro" id="IPR043502">
    <property type="entry name" value="DNA/RNA_pol_sf"/>
</dbReference>
<organism evidence="5 6">
    <name type="scientific">Paramuricea clavata</name>
    <name type="common">Red gorgonian</name>
    <name type="synonym">Violescent sea-whip</name>
    <dbReference type="NCBI Taxonomy" id="317549"/>
    <lineage>
        <taxon>Eukaryota</taxon>
        <taxon>Metazoa</taxon>
        <taxon>Cnidaria</taxon>
        <taxon>Anthozoa</taxon>
        <taxon>Octocorallia</taxon>
        <taxon>Malacalcyonacea</taxon>
        <taxon>Plexauridae</taxon>
        <taxon>Paramuricea</taxon>
    </lineage>
</organism>
<dbReference type="SUPFAM" id="SSF56672">
    <property type="entry name" value="DNA/RNA polymerases"/>
    <property type="match status" value="1"/>
</dbReference>
<gene>
    <name evidence="5" type="ORF">PACLA_8A015692</name>
</gene>
<feature type="compositionally biased region" description="Basic and acidic residues" evidence="2">
    <location>
        <begin position="733"/>
        <end position="752"/>
    </location>
</feature>
<feature type="compositionally biased region" description="Polar residues" evidence="2">
    <location>
        <begin position="459"/>
        <end position="469"/>
    </location>
</feature>
<name>A0A6S7KJM1_PARCT</name>
<feature type="domain" description="NAB co-repressor" evidence="4">
    <location>
        <begin position="344"/>
        <end position="452"/>
    </location>
</feature>
<dbReference type="GO" id="GO:0005634">
    <property type="term" value="C:nucleus"/>
    <property type="evidence" value="ECO:0007669"/>
    <property type="project" value="InterPro"/>
</dbReference>
<feature type="domain" description="Reverse transcriptase" evidence="3">
    <location>
        <begin position="86"/>
        <end position="203"/>
    </location>
</feature>
<sequence length="752" mass="85123">MNDSTSFLISCSQLSDITVSEEVAKHLYHLDPSKATGPDGIPGRILKECSAIIAPSPCSLFNHCLRSGTVPSEWKSANITPVHKKEKKEPATNYRPISLCYPFLAKSWGRCVRIQFCDHIRVMINDAQHGFLHGRSCVTQLLTTLHRIGQLLDNNIQTDVIFLDFAKAFDSVDHNILLMKLRMYGISGNLYNWFSSYLRGRTQRVVVESVTSECNDPSDAIPQATSTGLYADDAKLYKAITSDEDSACPQTALSCAGVLLQYDDSRKVVFVDKFSDIVNKARECFELNKGNVLIVQKYDEEWSEYIDCDSFAQINTGDKLKIILNQTCRSDDGQDTSLNDSTKRDLPKEKVRQVFKGQKKIKLSTKGEMILEPLQEQDIVNLQAQTEHESIQRGQIYQRSEHSLKPYEKAINAASEELVTMNPSLIFDRSALFEQARQNVRECGYVFKKGFSRSKHNQTEPPSSKPKNTLSDDRKTRILKITEQLQVINDQIVVKEKRKLKAEQVKDYQLCDRLLNEKKQLLSEKQTLESEMKLLQRKEHKSAWYYSKKTKVNSTTDLKKPNNRIKGQTSLHSFCRSSISQEHMSLPQQIDLDNYPEQSPSLNVNINQAHSINADFQKSVPCPQKSSSVRDITNSQNFSFVNVASCPHPTPSQHSQPLINDQPQQSIPIIANNCLKQNPFAHTSHPQQQNISFIADNISQPNSSVTININPQQGLPVQKNSHTQQTLSFSDDDCNRVNDESKPIGEMSSKDF</sequence>
<dbReference type="PANTHER" id="PTHR47510">
    <property type="entry name" value="REVERSE TRANSCRIPTASE DOMAIN-CONTAINING PROTEIN"/>
    <property type="match status" value="1"/>
</dbReference>
<evidence type="ECO:0000256" key="1">
    <source>
        <dbReference type="SAM" id="Coils"/>
    </source>
</evidence>
<evidence type="ECO:0000259" key="3">
    <source>
        <dbReference type="Pfam" id="PF00078"/>
    </source>
</evidence>
<dbReference type="Gene3D" id="1.20.120.2010">
    <property type="entry name" value="NAB conserved domain 2"/>
    <property type="match status" value="1"/>
</dbReference>
<dbReference type="GO" id="GO:0045892">
    <property type="term" value="P:negative regulation of DNA-templated transcription"/>
    <property type="evidence" value="ECO:0007669"/>
    <property type="project" value="InterPro"/>
</dbReference>
<keyword evidence="5" id="KW-0695">RNA-directed DNA polymerase</keyword>
<feature type="region of interest" description="Disordered" evidence="2">
    <location>
        <begin position="453"/>
        <end position="473"/>
    </location>
</feature>
<feature type="region of interest" description="Disordered" evidence="2">
    <location>
        <begin position="727"/>
        <end position="752"/>
    </location>
</feature>
<accession>A0A6S7KJM1</accession>
<dbReference type="Pfam" id="PF04905">
    <property type="entry name" value="NCD2"/>
    <property type="match status" value="1"/>
</dbReference>
<evidence type="ECO:0000313" key="6">
    <source>
        <dbReference type="Proteomes" id="UP001152795"/>
    </source>
</evidence>
<dbReference type="EMBL" id="CACRXK020014833">
    <property type="protein sequence ID" value="CAB4027492.1"/>
    <property type="molecule type" value="Genomic_DNA"/>
</dbReference>
<protein>
    <submittedName>
        <fullName evidence="5">RNA-directed DNA polymerase from mobile element jockey</fullName>
    </submittedName>
</protein>
<evidence type="ECO:0000313" key="5">
    <source>
        <dbReference type="EMBL" id="CAB4027492.1"/>
    </source>
</evidence>
<keyword evidence="6" id="KW-1185">Reference proteome</keyword>
<proteinExistence type="predicted"/>
<evidence type="ECO:0000259" key="4">
    <source>
        <dbReference type="Pfam" id="PF04905"/>
    </source>
</evidence>
<dbReference type="Proteomes" id="UP001152795">
    <property type="component" value="Unassembled WGS sequence"/>
</dbReference>